<dbReference type="PANTHER" id="PTHR43581:SF2">
    <property type="entry name" value="EXCINUCLEASE ATPASE SUBUNIT"/>
    <property type="match status" value="1"/>
</dbReference>
<accession>U7V9W5</accession>
<dbReference type="HOGENOM" id="CLU_835501_0_0_0"/>
<dbReference type="RefSeq" id="WP_023051366.1">
    <property type="nucleotide sequence ID" value="NZ_KI518216.1"/>
</dbReference>
<organism evidence="2 3">
    <name type="scientific">Cetobacterium somerae ATCC BAA-474</name>
    <dbReference type="NCBI Taxonomy" id="1319815"/>
    <lineage>
        <taxon>Bacteria</taxon>
        <taxon>Fusobacteriati</taxon>
        <taxon>Fusobacteriota</taxon>
        <taxon>Fusobacteriia</taxon>
        <taxon>Fusobacteriales</taxon>
        <taxon>Fusobacteriaceae</taxon>
        <taxon>Cetobacterium</taxon>
    </lineage>
</organism>
<dbReference type="AlphaFoldDB" id="U7V9W5"/>
<dbReference type="InterPro" id="IPR003959">
    <property type="entry name" value="ATPase_AAA_core"/>
</dbReference>
<gene>
    <name evidence="2" type="ORF">HMPREF0202_01830</name>
</gene>
<comment type="caution">
    <text evidence="2">The sequence shown here is derived from an EMBL/GenBank/DDBJ whole genome shotgun (WGS) entry which is preliminary data.</text>
</comment>
<evidence type="ECO:0000313" key="3">
    <source>
        <dbReference type="Proteomes" id="UP000017081"/>
    </source>
</evidence>
<sequence>VFEKEEEEINELIYNNLFNSLKLYENNRLHNPEDSNFKVLNNSLKILPKIIYIPTEINFQSIQTQTNMLERHYNFLNIVDTGLISNIASYIATRVTYISNTEEDLTGKEVREKVAKEINDIFSILDLDIKLQGLSRDERSMPIFSNSTGEEFDINELSSGEKQLFVRTLAIKMLEPENSIILIDEPELSLHPKWQQKILEVYKKIGKNNQIIVATHSPHILGSVPKENLIILTRDENGEIKALKDEELYSSLGQPVDRILEDIMGLETTRNPNIFRSLKKLRELVDNNQYNSEEFKSLMKEMTATLGGTDQDLMLIKMDINIKKKQNEQRGE</sequence>
<keyword evidence="3" id="KW-1185">Reference proteome</keyword>
<dbReference type="Proteomes" id="UP000017081">
    <property type="component" value="Unassembled WGS sequence"/>
</dbReference>
<dbReference type="InterPro" id="IPR027417">
    <property type="entry name" value="P-loop_NTPase"/>
</dbReference>
<evidence type="ECO:0000259" key="1">
    <source>
        <dbReference type="Pfam" id="PF13304"/>
    </source>
</evidence>
<protein>
    <recommendedName>
        <fullName evidence="1">ATPase AAA-type core domain-containing protein</fullName>
    </recommendedName>
</protein>
<dbReference type="eggNOG" id="COG3950">
    <property type="taxonomic scope" value="Bacteria"/>
</dbReference>
<dbReference type="STRING" id="1319815.HMPREF0202_01830"/>
<dbReference type="GO" id="GO:0016887">
    <property type="term" value="F:ATP hydrolysis activity"/>
    <property type="evidence" value="ECO:0007669"/>
    <property type="project" value="InterPro"/>
</dbReference>
<name>U7V9W5_9FUSO</name>
<reference evidence="2 3" key="1">
    <citation type="submission" date="2013-08" db="EMBL/GenBank/DDBJ databases">
        <authorList>
            <person name="Weinstock G."/>
            <person name="Sodergren E."/>
            <person name="Wylie T."/>
            <person name="Fulton L."/>
            <person name="Fulton R."/>
            <person name="Fronick C."/>
            <person name="O'Laughlin M."/>
            <person name="Godfrey J."/>
            <person name="Miner T."/>
            <person name="Herter B."/>
            <person name="Appelbaum E."/>
            <person name="Cordes M."/>
            <person name="Lek S."/>
            <person name="Wollam A."/>
            <person name="Pepin K.H."/>
            <person name="Palsikar V.B."/>
            <person name="Mitreva M."/>
            <person name="Wilson R.K."/>
        </authorList>
    </citation>
    <scope>NUCLEOTIDE SEQUENCE [LARGE SCALE GENOMIC DNA]</scope>
    <source>
        <strain evidence="2 3">ATCC BAA-474</strain>
    </source>
</reference>
<dbReference type="Gene3D" id="3.40.50.300">
    <property type="entry name" value="P-loop containing nucleotide triphosphate hydrolases"/>
    <property type="match status" value="1"/>
</dbReference>
<dbReference type="Pfam" id="PF13304">
    <property type="entry name" value="AAA_21"/>
    <property type="match status" value="1"/>
</dbReference>
<feature type="non-terminal residue" evidence="2">
    <location>
        <position position="1"/>
    </location>
</feature>
<proteinExistence type="predicted"/>
<dbReference type="PATRIC" id="fig|1319815.3.peg.1769"/>
<dbReference type="SUPFAM" id="SSF52540">
    <property type="entry name" value="P-loop containing nucleoside triphosphate hydrolases"/>
    <property type="match status" value="1"/>
</dbReference>
<dbReference type="GO" id="GO:0005524">
    <property type="term" value="F:ATP binding"/>
    <property type="evidence" value="ECO:0007669"/>
    <property type="project" value="InterPro"/>
</dbReference>
<evidence type="ECO:0000313" key="2">
    <source>
        <dbReference type="EMBL" id="ERT68281.1"/>
    </source>
</evidence>
<dbReference type="EMBL" id="AXZF01000069">
    <property type="protein sequence ID" value="ERT68281.1"/>
    <property type="molecule type" value="Genomic_DNA"/>
</dbReference>
<feature type="domain" description="ATPase AAA-type core" evidence="1">
    <location>
        <begin position="109"/>
        <end position="221"/>
    </location>
</feature>
<dbReference type="InterPro" id="IPR051396">
    <property type="entry name" value="Bact_Antivir_Def_Nuclease"/>
</dbReference>
<dbReference type="PANTHER" id="PTHR43581">
    <property type="entry name" value="ATP/GTP PHOSPHATASE"/>
    <property type="match status" value="1"/>
</dbReference>